<dbReference type="Pfam" id="PF04304">
    <property type="entry name" value="DUF454"/>
    <property type="match status" value="1"/>
</dbReference>
<dbReference type="GO" id="GO:0005886">
    <property type="term" value="C:plasma membrane"/>
    <property type="evidence" value="ECO:0007669"/>
    <property type="project" value="TreeGrafter"/>
</dbReference>
<organism evidence="2 3">
    <name type="scientific">Pelosinus propionicus DSM 13327</name>
    <dbReference type="NCBI Taxonomy" id="1123291"/>
    <lineage>
        <taxon>Bacteria</taxon>
        <taxon>Bacillati</taxon>
        <taxon>Bacillota</taxon>
        <taxon>Negativicutes</taxon>
        <taxon>Selenomonadales</taxon>
        <taxon>Sporomusaceae</taxon>
        <taxon>Pelosinus</taxon>
    </lineage>
</organism>
<keyword evidence="1" id="KW-0472">Membrane</keyword>
<dbReference type="AlphaFoldDB" id="A0A1I4JEU1"/>
<gene>
    <name evidence="2" type="ORF">SAMN04490355_10129</name>
</gene>
<dbReference type="PANTHER" id="PTHR35813">
    <property type="entry name" value="INNER MEMBRANE PROTEIN YBAN"/>
    <property type="match status" value="1"/>
</dbReference>
<name>A0A1I4JEU1_9FIRM</name>
<proteinExistence type="predicted"/>
<sequence length="125" mass="14349">MYPGKIIKKYILMAVGCLSLFLGILGIFLPLLPTVPFLLLTAYCFARSSRRLYNWLIHHKTFGSYIYDYQTYRAIKRKTKIMAICFLWGSLGLSMSLLSDVYICLLLTLLGMGVTFYILSLQTLK</sequence>
<dbReference type="OrthoDB" id="345900at2"/>
<dbReference type="PIRSF" id="PIRSF016789">
    <property type="entry name" value="DUF454"/>
    <property type="match status" value="1"/>
</dbReference>
<evidence type="ECO:0000313" key="2">
    <source>
        <dbReference type="EMBL" id="SFL64737.1"/>
    </source>
</evidence>
<dbReference type="Proteomes" id="UP000199520">
    <property type="component" value="Unassembled WGS sequence"/>
</dbReference>
<dbReference type="PANTHER" id="PTHR35813:SF1">
    <property type="entry name" value="INNER MEMBRANE PROTEIN YBAN"/>
    <property type="match status" value="1"/>
</dbReference>
<evidence type="ECO:0008006" key="4">
    <source>
        <dbReference type="Google" id="ProtNLM"/>
    </source>
</evidence>
<reference evidence="3" key="1">
    <citation type="submission" date="2016-10" db="EMBL/GenBank/DDBJ databases">
        <authorList>
            <person name="Varghese N."/>
            <person name="Submissions S."/>
        </authorList>
    </citation>
    <scope>NUCLEOTIDE SEQUENCE [LARGE SCALE GENOMIC DNA]</scope>
    <source>
        <strain evidence="3">DSM 13327</strain>
    </source>
</reference>
<dbReference type="InterPro" id="IPR007401">
    <property type="entry name" value="DUF454"/>
</dbReference>
<dbReference type="RefSeq" id="WP_090935029.1">
    <property type="nucleotide sequence ID" value="NZ_FOTS01000012.1"/>
</dbReference>
<dbReference type="STRING" id="1123291.SAMN04490355_10129"/>
<keyword evidence="3" id="KW-1185">Reference proteome</keyword>
<accession>A0A1I4JEU1</accession>
<dbReference type="EMBL" id="FOTS01000012">
    <property type="protein sequence ID" value="SFL64737.1"/>
    <property type="molecule type" value="Genomic_DNA"/>
</dbReference>
<keyword evidence="1" id="KW-1133">Transmembrane helix</keyword>
<feature type="transmembrane region" description="Helical" evidence="1">
    <location>
        <begin position="105"/>
        <end position="124"/>
    </location>
</feature>
<protein>
    <recommendedName>
        <fullName evidence="4">DUF454 domain-containing protein</fullName>
    </recommendedName>
</protein>
<feature type="transmembrane region" description="Helical" evidence="1">
    <location>
        <begin position="12"/>
        <end position="32"/>
    </location>
</feature>
<evidence type="ECO:0000313" key="3">
    <source>
        <dbReference type="Proteomes" id="UP000199520"/>
    </source>
</evidence>
<feature type="transmembrane region" description="Helical" evidence="1">
    <location>
        <begin position="81"/>
        <end position="99"/>
    </location>
</feature>
<evidence type="ECO:0000256" key="1">
    <source>
        <dbReference type="SAM" id="Phobius"/>
    </source>
</evidence>
<keyword evidence="1" id="KW-0812">Transmembrane</keyword>